<dbReference type="InterPro" id="IPR037523">
    <property type="entry name" value="VOC_core"/>
</dbReference>
<dbReference type="InterPro" id="IPR004360">
    <property type="entry name" value="Glyas_Fos-R_dOase_dom"/>
</dbReference>
<organism evidence="2 3">
    <name type="scientific">Bradyrhizobium zhanjiangense</name>
    <dbReference type="NCBI Taxonomy" id="1325107"/>
    <lineage>
        <taxon>Bacteria</taxon>
        <taxon>Pseudomonadati</taxon>
        <taxon>Pseudomonadota</taxon>
        <taxon>Alphaproteobacteria</taxon>
        <taxon>Hyphomicrobiales</taxon>
        <taxon>Nitrobacteraceae</taxon>
        <taxon>Bradyrhizobium</taxon>
    </lineage>
</organism>
<accession>A0A4Q0QGE5</accession>
<dbReference type="Gene3D" id="3.10.180.10">
    <property type="entry name" value="2,3-Dihydroxybiphenyl 1,2-Dioxygenase, domain 1"/>
    <property type="match status" value="1"/>
</dbReference>
<dbReference type="AlphaFoldDB" id="A0A4Q0QGE5"/>
<evidence type="ECO:0000313" key="2">
    <source>
        <dbReference type="EMBL" id="RXG90825.1"/>
    </source>
</evidence>
<dbReference type="PROSITE" id="PS51819">
    <property type="entry name" value="VOC"/>
    <property type="match status" value="1"/>
</dbReference>
<name>A0A4Q0QGE5_9BRAD</name>
<evidence type="ECO:0000259" key="1">
    <source>
        <dbReference type="PROSITE" id="PS51819"/>
    </source>
</evidence>
<reference evidence="2 3" key="1">
    <citation type="submission" date="2018-11" db="EMBL/GenBank/DDBJ databases">
        <title>Bradyrhizobium sp. nov., isolated from effective nodules of peanut in China.</title>
        <authorList>
            <person name="Li Y."/>
        </authorList>
    </citation>
    <scope>NUCLEOTIDE SEQUENCE [LARGE SCALE GENOMIC DNA]</scope>
    <source>
        <strain evidence="2 3">CCBAU 51770</strain>
    </source>
</reference>
<dbReference type="RefSeq" id="WP_027576603.1">
    <property type="nucleotide sequence ID" value="NZ_RKMK01000028.1"/>
</dbReference>
<comment type="caution">
    <text evidence="2">The sequence shown here is derived from an EMBL/GenBank/DDBJ whole genome shotgun (WGS) entry which is preliminary data.</text>
</comment>
<dbReference type="EMBL" id="RKMK01000028">
    <property type="protein sequence ID" value="RXG90825.1"/>
    <property type="molecule type" value="Genomic_DNA"/>
</dbReference>
<dbReference type="InterPro" id="IPR029068">
    <property type="entry name" value="Glyas_Bleomycin-R_OHBP_Dase"/>
</dbReference>
<proteinExistence type="predicted"/>
<dbReference type="SUPFAM" id="SSF54593">
    <property type="entry name" value="Glyoxalase/Bleomycin resistance protein/Dihydroxybiphenyl dioxygenase"/>
    <property type="match status" value="1"/>
</dbReference>
<protein>
    <submittedName>
        <fullName evidence="2">VOC family protein</fullName>
    </submittedName>
</protein>
<feature type="domain" description="VOC" evidence="1">
    <location>
        <begin position="4"/>
        <end position="120"/>
    </location>
</feature>
<evidence type="ECO:0000313" key="3">
    <source>
        <dbReference type="Proteomes" id="UP000290174"/>
    </source>
</evidence>
<sequence length="122" mass="13743">MTITLNHTIVPARDKRAAAQFFARIFGLHADPKDGHFAPVRINDTLTLLFDDDEAFESHHYAFHVSDAEFDAIFGRIREANLAYGSAPWSLDDGKLNDWNGGRGVYFRDPDGHVLELMTVPQ</sequence>
<dbReference type="Pfam" id="PF00903">
    <property type="entry name" value="Glyoxalase"/>
    <property type="match status" value="1"/>
</dbReference>
<dbReference type="CDD" id="cd08351">
    <property type="entry name" value="ChaP_like"/>
    <property type="match status" value="1"/>
</dbReference>
<dbReference type="Proteomes" id="UP000290174">
    <property type="component" value="Unassembled WGS sequence"/>
</dbReference>
<gene>
    <name evidence="2" type="ORF">EAS61_25620</name>
</gene>